<keyword evidence="5 7" id="KW-1133">Transmembrane helix</keyword>
<feature type="transmembrane region" description="Helical" evidence="7">
    <location>
        <begin position="63"/>
        <end position="88"/>
    </location>
</feature>
<evidence type="ECO:0000313" key="9">
    <source>
        <dbReference type="Proteomes" id="UP001321786"/>
    </source>
</evidence>
<keyword evidence="3" id="KW-1003">Cell membrane</keyword>
<gene>
    <name evidence="8" type="ORF">HLPR_19800</name>
</gene>
<comment type="subcellular location">
    <subcellularLocation>
        <location evidence="1">Cell membrane</location>
        <topology evidence="1">Multi-pass membrane protein</topology>
    </subcellularLocation>
</comment>
<evidence type="ECO:0000256" key="1">
    <source>
        <dbReference type="ARBA" id="ARBA00004651"/>
    </source>
</evidence>
<dbReference type="Pfam" id="PF03773">
    <property type="entry name" value="ArsP_1"/>
    <property type="match status" value="1"/>
</dbReference>
<proteinExistence type="inferred from homology"/>
<dbReference type="GO" id="GO:0005886">
    <property type="term" value="C:plasma membrane"/>
    <property type="evidence" value="ECO:0007669"/>
    <property type="project" value="UniProtKB-SubCell"/>
</dbReference>
<evidence type="ECO:0008006" key="10">
    <source>
        <dbReference type="Google" id="ProtNLM"/>
    </source>
</evidence>
<dbReference type="EMBL" id="AP028654">
    <property type="protein sequence ID" value="BEP29649.1"/>
    <property type="molecule type" value="Genomic_DNA"/>
</dbReference>
<protein>
    <recommendedName>
        <fullName evidence="10">Permease</fullName>
    </recommendedName>
</protein>
<dbReference type="RefSeq" id="WP_338535273.1">
    <property type="nucleotide sequence ID" value="NZ_AP028654.1"/>
</dbReference>
<evidence type="ECO:0000256" key="3">
    <source>
        <dbReference type="ARBA" id="ARBA00022475"/>
    </source>
</evidence>
<evidence type="ECO:0000256" key="4">
    <source>
        <dbReference type="ARBA" id="ARBA00022692"/>
    </source>
</evidence>
<sequence>MDSGNIYIYIGIIGFILSWFINKEKTKKAGFVFLKIAISVLPVILFIFVLMGLVQVFLPKDTIALFLGGSSGVFSIFLGELLGSVSLIQPGAVFPFAGYLHDNGANFGAIYTFVMAAILIGFVTIPLEIKMFGKRFTFVRNGLSFLAVFIIGLIFKAVM</sequence>
<evidence type="ECO:0000256" key="2">
    <source>
        <dbReference type="ARBA" id="ARBA00006386"/>
    </source>
</evidence>
<name>A0AAU9E4V3_9FIRM</name>
<dbReference type="InterPro" id="IPR005524">
    <property type="entry name" value="DUF318"/>
</dbReference>
<keyword evidence="4 7" id="KW-0812">Transmembrane</keyword>
<accession>A0AAU9E4V3</accession>
<evidence type="ECO:0000256" key="5">
    <source>
        <dbReference type="ARBA" id="ARBA00022989"/>
    </source>
</evidence>
<feature type="transmembrane region" description="Helical" evidence="7">
    <location>
        <begin position="6"/>
        <end position="21"/>
    </location>
</feature>
<dbReference type="AlphaFoldDB" id="A0AAU9E4V3"/>
<organism evidence="8 9">
    <name type="scientific">Helicovermis profundi</name>
    <dbReference type="NCBI Taxonomy" id="3065157"/>
    <lineage>
        <taxon>Bacteria</taxon>
        <taxon>Bacillati</taxon>
        <taxon>Bacillota</taxon>
        <taxon>Clostridia</taxon>
        <taxon>Helicovermis</taxon>
    </lineage>
</organism>
<evidence type="ECO:0000256" key="6">
    <source>
        <dbReference type="ARBA" id="ARBA00023136"/>
    </source>
</evidence>
<keyword evidence="6 7" id="KW-0472">Membrane</keyword>
<keyword evidence="9" id="KW-1185">Reference proteome</keyword>
<dbReference type="Proteomes" id="UP001321786">
    <property type="component" value="Chromosome"/>
</dbReference>
<feature type="transmembrane region" description="Helical" evidence="7">
    <location>
        <begin position="33"/>
        <end position="57"/>
    </location>
</feature>
<evidence type="ECO:0000313" key="8">
    <source>
        <dbReference type="EMBL" id="BEP29649.1"/>
    </source>
</evidence>
<evidence type="ECO:0000256" key="7">
    <source>
        <dbReference type="SAM" id="Phobius"/>
    </source>
</evidence>
<feature type="transmembrane region" description="Helical" evidence="7">
    <location>
        <begin position="109"/>
        <end position="127"/>
    </location>
</feature>
<feature type="transmembrane region" description="Helical" evidence="7">
    <location>
        <begin position="139"/>
        <end position="158"/>
    </location>
</feature>
<reference evidence="8 9" key="1">
    <citation type="submission" date="2023-08" db="EMBL/GenBank/DDBJ databases">
        <title>Helicovermis profunda gen. nov., sp. nov., a novel mesophilic, fermentative bacterium within the Bacillota from a deep-sea hydrothermal vent chimney.</title>
        <authorList>
            <person name="Miyazaki U."/>
            <person name="Mizutani D."/>
            <person name="Hashimoto Y."/>
            <person name="Tame A."/>
            <person name="Sawayama S."/>
            <person name="Miyazaki J."/>
            <person name="Takai K."/>
            <person name="Nakagawa S."/>
        </authorList>
    </citation>
    <scope>NUCLEOTIDE SEQUENCE [LARGE SCALE GENOMIC DNA]</scope>
    <source>
        <strain evidence="8 9">S502</strain>
    </source>
</reference>
<comment type="similarity">
    <text evidence="2">Belongs to the UPF0718 family.</text>
</comment>
<dbReference type="KEGG" id="hprf:HLPR_19800"/>